<feature type="region of interest" description="Disordered" evidence="3">
    <location>
        <begin position="1"/>
        <end position="27"/>
    </location>
</feature>
<sequence length="391" mass="45736">MATEEPATENVDEKQRQEEEKQKNVLGLTKKQRKRELKFIANELRTIPEDASDEDKLIALYRKFQILNSENSDMSSKLKLTDRRILSVAAERDQYLDSFNRANMQKEKLEALCRELQKQNHLIRDQSIAMAQSEDEKRKEVADRFQSGINEIQAQLNDYLEKNNKLREENQMLADKLQKFISDHEKREEYVQKLLKTRELETKLAEAKAVQARAVQEQAVLREKRETERVREECNLLKQRLEAHQLVEEKLKEQIEFYKNKYQSFNKTMAKSNDLIENTKKEMQKVLVHSYLFCMLSSPTEVISGLELDAEVKRFANVVSPMTKHVRTAESAALEWRSKWEVSQKALLDMIDECRKEKEKTQALQKQVDSLSSLCRALRAGKSSTPIVPDL</sequence>
<feature type="compositionally biased region" description="Basic and acidic residues" evidence="3">
    <location>
        <begin position="11"/>
        <end position="23"/>
    </location>
</feature>
<dbReference type="WBParaSite" id="TTAC_0000815801-mRNA-1">
    <property type="protein sequence ID" value="TTAC_0000815801-mRNA-1"/>
    <property type="gene ID" value="TTAC_0000815801"/>
</dbReference>
<dbReference type="PANTHER" id="PTHR16127">
    <property type="entry name" value="TAXILIN"/>
    <property type="match status" value="1"/>
</dbReference>
<evidence type="ECO:0000256" key="1">
    <source>
        <dbReference type="ARBA" id="ARBA00009550"/>
    </source>
</evidence>
<gene>
    <name evidence="4" type="ORF">TTAC_LOCUS8143</name>
</gene>
<evidence type="ECO:0000313" key="5">
    <source>
        <dbReference type="Proteomes" id="UP000274429"/>
    </source>
</evidence>
<reference evidence="6" key="1">
    <citation type="submission" date="2017-02" db="UniProtKB">
        <authorList>
            <consortium name="WormBaseParasite"/>
        </authorList>
    </citation>
    <scope>IDENTIFICATION</scope>
</reference>
<organism evidence="6">
    <name type="scientific">Hydatigena taeniaeformis</name>
    <name type="common">Feline tapeworm</name>
    <name type="synonym">Taenia taeniaeformis</name>
    <dbReference type="NCBI Taxonomy" id="6205"/>
    <lineage>
        <taxon>Eukaryota</taxon>
        <taxon>Metazoa</taxon>
        <taxon>Spiralia</taxon>
        <taxon>Lophotrochozoa</taxon>
        <taxon>Platyhelminthes</taxon>
        <taxon>Cestoda</taxon>
        <taxon>Eucestoda</taxon>
        <taxon>Cyclophyllidea</taxon>
        <taxon>Taeniidae</taxon>
        <taxon>Hydatigera</taxon>
    </lineage>
</organism>
<dbReference type="Pfam" id="PF09728">
    <property type="entry name" value="Taxilin"/>
    <property type="match status" value="2"/>
</dbReference>
<reference evidence="4 5" key="2">
    <citation type="submission" date="2018-11" db="EMBL/GenBank/DDBJ databases">
        <authorList>
            <consortium name="Pathogen Informatics"/>
        </authorList>
    </citation>
    <scope>NUCLEOTIDE SEQUENCE [LARGE SCALE GENOMIC DNA]</scope>
</reference>
<dbReference type="AlphaFoldDB" id="A0A0R3X442"/>
<evidence type="ECO:0000256" key="2">
    <source>
        <dbReference type="SAM" id="Coils"/>
    </source>
</evidence>
<evidence type="ECO:0000313" key="4">
    <source>
        <dbReference type="EMBL" id="VDM32647.1"/>
    </source>
</evidence>
<comment type="similarity">
    <text evidence="1">Belongs to the taxilin family.</text>
</comment>
<keyword evidence="5" id="KW-1185">Reference proteome</keyword>
<evidence type="ECO:0000313" key="6">
    <source>
        <dbReference type="WBParaSite" id="TTAC_0000815801-mRNA-1"/>
    </source>
</evidence>
<accession>A0A0R3X442</accession>
<feature type="coiled-coil region" evidence="2">
    <location>
        <begin position="220"/>
        <end position="268"/>
    </location>
</feature>
<dbReference type="PANTHER" id="PTHR16127:SF13">
    <property type="entry name" value="GH01188P"/>
    <property type="match status" value="1"/>
</dbReference>
<protein>
    <submittedName>
        <fullName evidence="6">DUF4200 domain-containing protein</fullName>
    </submittedName>
</protein>
<dbReference type="Proteomes" id="UP000274429">
    <property type="component" value="Unassembled WGS sequence"/>
</dbReference>
<dbReference type="GO" id="GO:0019905">
    <property type="term" value="F:syntaxin binding"/>
    <property type="evidence" value="ECO:0007669"/>
    <property type="project" value="InterPro"/>
</dbReference>
<dbReference type="EMBL" id="UYWX01020454">
    <property type="protein sequence ID" value="VDM32647.1"/>
    <property type="molecule type" value="Genomic_DNA"/>
</dbReference>
<keyword evidence="2" id="KW-0175">Coiled coil</keyword>
<feature type="coiled-coil region" evidence="2">
    <location>
        <begin position="99"/>
        <end position="183"/>
    </location>
</feature>
<name>A0A0R3X442_HYDTA</name>
<dbReference type="STRING" id="6205.A0A0R3X442"/>
<proteinExistence type="inferred from homology"/>
<evidence type="ECO:0000256" key="3">
    <source>
        <dbReference type="SAM" id="MobiDB-lite"/>
    </source>
</evidence>
<dbReference type="OrthoDB" id="425555at2759"/>
<dbReference type="InterPro" id="IPR026183">
    <property type="entry name" value="Taxilin_fam"/>
</dbReference>